<keyword evidence="4 10" id="KW-0436">Ligase</keyword>
<keyword evidence="7 10" id="KW-0862">Zinc</keyword>
<dbReference type="GO" id="GO:0010125">
    <property type="term" value="P:mycothiol biosynthetic process"/>
    <property type="evidence" value="ECO:0007669"/>
    <property type="project" value="UniProtKB-UniRule"/>
</dbReference>
<feature type="binding site" evidence="10">
    <location>
        <position position="240"/>
    </location>
    <ligand>
        <name>L-cysteinyl-5'-AMP</name>
        <dbReference type="ChEBI" id="CHEBI:144924"/>
    </ligand>
</feature>
<dbReference type="Gene3D" id="3.40.50.620">
    <property type="entry name" value="HUPs"/>
    <property type="match status" value="1"/>
</dbReference>
<comment type="cofactor">
    <cofactor evidence="10">
        <name>Zn(2+)</name>
        <dbReference type="ChEBI" id="CHEBI:29105"/>
    </cofactor>
    <text evidence="10">Binds 1 zinc ion per subunit.</text>
</comment>
<dbReference type="EC" id="6.3.1.13" evidence="10"/>
<dbReference type="Pfam" id="PF01406">
    <property type="entry name" value="tRNA-synt_1e"/>
    <property type="match status" value="1"/>
</dbReference>
<evidence type="ECO:0000256" key="8">
    <source>
        <dbReference type="ARBA" id="ARBA00022840"/>
    </source>
</evidence>
<dbReference type="InterPro" id="IPR032678">
    <property type="entry name" value="tRNA-synt_1_cat_dom"/>
</dbReference>
<organism evidence="12 13">
    <name type="scientific">Ornithinimicrobium avium</name>
    <dbReference type="NCBI Taxonomy" id="2283195"/>
    <lineage>
        <taxon>Bacteria</taxon>
        <taxon>Bacillati</taxon>
        <taxon>Actinomycetota</taxon>
        <taxon>Actinomycetes</taxon>
        <taxon>Micrococcales</taxon>
        <taxon>Ornithinimicrobiaceae</taxon>
        <taxon>Ornithinimicrobium</taxon>
    </lineage>
</organism>
<feature type="domain" description="tRNA synthetases class I catalytic" evidence="11">
    <location>
        <begin position="39"/>
        <end position="351"/>
    </location>
</feature>
<protein>
    <recommendedName>
        <fullName evidence="10">L-cysteine:1D-myo-inositol 2-amino-2-deoxy-alpha-D-glucopyranoside ligase</fullName>
        <shortName evidence="10">L-Cys:GlcN-Ins ligase</shortName>
        <ecNumber evidence="10">6.3.1.13</ecNumber>
    </recommendedName>
    <alternativeName>
        <fullName evidence="10">Mycothiol ligase</fullName>
        <shortName evidence="10">MSH ligase</shortName>
    </alternativeName>
</protein>
<feature type="short sequence motif" description="'KMSKS' region" evidence="10">
    <location>
        <begin position="303"/>
        <end position="307"/>
    </location>
</feature>
<dbReference type="PRINTS" id="PR00983">
    <property type="entry name" value="TRNASYNTHCYS"/>
</dbReference>
<evidence type="ECO:0000256" key="3">
    <source>
        <dbReference type="ARBA" id="ARBA00011245"/>
    </source>
</evidence>
<reference evidence="12 13" key="1">
    <citation type="submission" date="2018-07" db="EMBL/GenBank/DDBJ databases">
        <title>Complete genome sequencing of Ornithinimicrobium sp. AMA3305.</title>
        <authorList>
            <person name="Bae J.-W."/>
        </authorList>
    </citation>
    <scope>NUCLEOTIDE SEQUENCE [LARGE SCALE GENOMIC DNA]</scope>
    <source>
        <strain evidence="12 13">AMA3305</strain>
    </source>
</reference>
<feature type="binding site" evidence="10">
    <location>
        <position position="46"/>
    </location>
    <ligand>
        <name>Zn(2+)</name>
        <dbReference type="ChEBI" id="CHEBI:29105"/>
    </ligand>
</feature>
<dbReference type="GO" id="GO:0006423">
    <property type="term" value="P:cysteinyl-tRNA aminoacylation"/>
    <property type="evidence" value="ECO:0007669"/>
    <property type="project" value="TreeGrafter"/>
</dbReference>
<dbReference type="GO" id="GO:0005524">
    <property type="term" value="F:ATP binding"/>
    <property type="evidence" value="ECO:0007669"/>
    <property type="project" value="UniProtKB-KW"/>
</dbReference>
<dbReference type="InterPro" id="IPR017812">
    <property type="entry name" value="Mycothiol_ligase_MshC"/>
</dbReference>
<evidence type="ECO:0000256" key="2">
    <source>
        <dbReference type="ARBA" id="ARBA00007723"/>
    </source>
</evidence>
<dbReference type="EMBL" id="CP031229">
    <property type="protein sequence ID" value="AXH95200.1"/>
    <property type="molecule type" value="Genomic_DNA"/>
</dbReference>
<comment type="function">
    <text evidence="1 10">Catalyzes the ATP-dependent condensation of GlcN-Ins and L-cysteine to form L-Cys-GlcN-Ins.</text>
</comment>
<evidence type="ECO:0000256" key="10">
    <source>
        <dbReference type="HAMAP-Rule" id="MF_01697"/>
    </source>
</evidence>
<keyword evidence="8 10" id="KW-0067">ATP-binding</keyword>
<keyword evidence="5 10" id="KW-0479">Metal-binding</keyword>
<feature type="binding site" evidence="10">
    <location>
        <begin position="84"/>
        <end position="86"/>
    </location>
    <ligand>
        <name>L-cysteinyl-5'-AMP</name>
        <dbReference type="ChEBI" id="CHEBI:144924"/>
    </ligand>
</feature>
<keyword evidence="6 10" id="KW-0547">Nucleotide-binding</keyword>
<feature type="binding site" evidence="10">
    <location>
        <position position="269"/>
    </location>
    <ligand>
        <name>Zn(2+)</name>
        <dbReference type="ChEBI" id="CHEBI:29105"/>
    </ligand>
</feature>
<evidence type="ECO:0000256" key="4">
    <source>
        <dbReference type="ARBA" id="ARBA00022598"/>
    </source>
</evidence>
<evidence type="ECO:0000313" key="13">
    <source>
        <dbReference type="Proteomes" id="UP000253790"/>
    </source>
</evidence>
<dbReference type="NCBIfam" id="TIGR03447">
    <property type="entry name" value="mycothiol_MshC"/>
    <property type="match status" value="1"/>
</dbReference>
<feature type="short sequence motif" description="'HIGH' region" evidence="10">
    <location>
        <begin position="48"/>
        <end position="58"/>
    </location>
</feature>
<dbReference type="AlphaFoldDB" id="A0A345NJJ2"/>
<dbReference type="RefSeq" id="WP_114926965.1">
    <property type="nucleotide sequence ID" value="NZ_CP031229.1"/>
</dbReference>
<dbReference type="Proteomes" id="UP000253790">
    <property type="component" value="Chromosome"/>
</dbReference>
<name>A0A345NJJ2_9MICO</name>
<evidence type="ECO:0000259" key="11">
    <source>
        <dbReference type="Pfam" id="PF01406"/>
    </source>
</evidence>
<comment type="subunit">
    <text evidence="3 10">Monomer.</text>
</comment>
<dbReference type="InterPro" id="IPR024909">
    <property type="entry name" value="Cys-tRNA/MSH_ligase"/>
</dbReference>
<dbReference type="CDD" id="cd00672">
    <property type="entry name" value="CysRS_core"/>
    <property type="match status" value="1"/>
</dbReference>
<evidence type="ECO:0000256" key="9">
    <source>
        <dbReference type="ARBA" id="ARBA00048350"/>
    </source>
</evidence>
<dbReference type="OrthoDB" id="9815130at2"/>
<dbReference type="HAMAP" id="MF_01697">
    <property type="entry name" value="MshC"/>
    <property type="match status" value="1"/>
</dbReference>
<feature type="short sequence motif" description="'ERGGDP' region" evidence="10">
    <location>
        <begin position="199"/>
        <end position="204"/>
    </location>
</feature>
<feature type="binding site" evidence="10">
    <location>
        <begin position="46"/>
        <end position="49"/>
    </location>
    <ligand>
        <name>L-cysteinyl-5'-AMP</name>
        <dbReference type="ChEBI" id="CHEBI:144924"/>
    </ligand>
</feature>
<evidence type="ECO:0000256" key="1">
    <source>
        <dbReference type="ARBA" id="ARBA00003679"/>
    </source>
</evidence>
<feature type="binding site" evidence="10">
    <location>
        <begin position="262"/>
        <end position="264"/>
    </location>
    <ligand>
        <name>L-cysteinyl-5'-AMP</name>
        <dbReference type="ChEBI" id="CHEBI:144924"/>
    </ligand>
</feature>
<dbReference type="GO" id="GO:0004817">
    <property type="term" value="F:cysteine-tRNA ligase activity"/>
    <property type="evidence" value="ECO:0007669"/>
    <property type="project" value="TreeGrafter"/>
</dbReference>
<dbReference type="GO" id="GO:0005829">
    <property type="term" value="C:cytosol"/>
    <property type="evidence" value="ECO:0007669"/>
    <property type="project" value="TreeGrafter"/>
</dbReference>
<dbReference type="PANTHER" id="PTHR10890:SF3">
    <property type="entry name" value="CYSTEINE--TRNA LIGASE, CYTOPLASMIC"/>
    <property type="match status" value="1"/>
</dbReference>
<dbReference type="InterPro" id="IPR014729">
    <property type="entry name" value="Rossmann-like_a/b/a_fold"/>
</dbReference>
<dbReference type="PANTHER" id="PTHR10890">
    <property type="entry name" value="CYSTEINYL-TRNA SYNTHETASE"/>
    <property type="match status" value="1"/>
</dbReference>
<proteinExistence type="inferred from homology"/>
<keyword evidence="13" id="KW-1185">Reference proteome</keyword>
<evidence type="ECO:0000256" key="7">
    <source>
        <dbReference type="ARBA" id="ARBA00022833"/>
    </source>
</evidence>
<comment type="similarity">
    <text evidence="2 10">Belongs to the class-I aminoacyl-tRNA synthetase family. MshC subfamily.</text>
</comment>
<dbReference type="GO" id="GO:0008270">
    <property type="term" value="F:zinc ion binding"/>
    <property type="evidence" value="ECO:0007669"/>
    <property type="project" value="UniProtKB-UniRule"/>
</dbReference>
<evidence type="ECO:0000256" key="5">
    <source>
        <dbReference type="ARBA" id="ARBA00022723"/>
    </source>
</evidence>
<dbReference type="KEGG" id="orn:DV701_02720"/>
<dbReference type="SUPFAM" id="SSF52374">
    <property type="entry name" value="Nucleotidylyl transferase"/>
    <property type="match status" value="1"/>
</dbReference>
<comment type="catalytic activity">
    <reaction evidence="9 10">
        <text>1D-myo-inositol 2-amino-2-deoxy-alpha-D-glucopyranoside + L-cysteine + ATP = 1D-myo-inositol 2-(L-cysteinylamino)-2-deoxy-alpha-D-glucopyranoside + AMP + diphosphate + H(+)</text>
        <dbReference type="Rhea" id="RHEA:26176"/>
        <dbReference type="ChEBI" id="CHEBI:15378"/>
        <dbReference type="ChEBI" id="CHEBI:30616"/>
        <dbReference type="ChEBI" id="CHEBI:33019"/>
        <dbReference type="ChEBI" id="CHEBI:35235"/>
        <dbReference type="ChEBI" id="CHEBI:58886"/>
        <dbReference type="ChEBI" id="CHEBI:58887"/>
        <dbReference type="ChEBI" id="CHEBI:456215"/>
        <dbReference type="EC" id="6.3.1.13"/>
    </reaction>
</comment>
<evidence type="ECO:0000256" key="6">
    <source>
        <dbReference type="ARBA" id="ARBA00022741"/>
    </source>
</evidence>
<feature type="binding site" evidence="10">
    <location>
        <position position="61"/>
    </location>
    <ligand>
        <name>L-cysteinyl-5'-AMP</name>
        <dbReference type="ChEBI" id="CHEBI:144924"/>
    </ligand>
</feature>
<gene>
    <name evidence="10" type="primary">mshC</name>
    <name evidence="12" type="ORF">DV701_02720</name>
</gene>
<accession>A0A345NJJ2</accession>
<evidence type="ECO:0000313" key="12">
    <source>
        <dbReference type="EMBL" id="AXH95200.1"/>
    </source>
</evidence>
<feature type="binding site" evidence="10">
    <location>
        <position position="297"/>
    </location>
    <ligand>
        <name>L-cysteinyl-5'-AMP</name>
        <dbReference type="ChEBI" id="CHEBI:144924"/>
    </ligand>
</feature>
<feature type="binding site" evidence="10">
    <location>
        <position position="244"/>
    </location>
    <ligand>
        <name>Zn(2+)</name>
        <dbReference type="ChEBI" id="CHEBI:29105"/>
    </ligand>
</feature>
<dbReference type="GO" id="GO:0035446">
    <property type="term" value="F:cysteine-glucosaminylinositol ligase activity"/>
    <property type="evidence" value="ECO:0007669"/>
    <property type="project" value="UniProtKB-UniRule"/>
</dbReference>
<sequence>MKSWSPVDVPTLSLAQRGGPLTVHDTATGSRVRTRPFEGTARLYVCGITPYDATHIGHAATYVTFDLLQRVWRDSGLDVLYVQNVTDVDEPLLERAERDGVGWQELAADQIALFFADMEALRVIPPDHYVSAVDGIPDDVVAVEQLLADGTAYPVPVPQDEATVEGAGRADHYLDLAQQPSFGSVSGWTRAQMSEVFAERGGDPGRAGKRDELDPLLWRAGRQGEPHWEGASLGRGRPGWHIECSTIAQRYLGMGFDVQGGGTDLIFPHHEMSAVQASALQGGGVPFAQAYVHQAMVGLDGEKMSKSKGNLVLVSRLLEEGVDPMAVRLVLLAQHYRTEWDWTPALLQTAQERLRVWRAAAEACSAGYPTELGAQTVGRMRAALSDDLASPRALAEVDAWAQAVLEGEPASPLVPDAVDALLGVKL</sequence>
<dbReference type="Gene3D" id="1.20.120.640">
    <property type="entry name" value="Anticodon-binding domain of a subclass of class I aminoacyl-tRNA synthetases"/>
    <property type="match status" value="1"/>
</dbReference>